<keyword evidence="3" id="KW-1185">Reference proteome</keyword>
<evidence type="ECO:0000313" key="3">
    <source>
        <dbReference type="Proteomes" id="UP000014760"/>
    </source>
</evidence>
<proteinExistence type="predicted"/>
<evidence type="ECO:0000313" key="1">
    <source>
        <dbReference type="EMBL" id="ELU12206.1"/>
    </source>
</evidence>
<dbReference type="EnsemblMetazoa" id="CapteT204753">
    <property type="protein sequence ID" value="CapteP204753"/>
    <property type="gene ID" value="CapteG204753"/>
</dbReference>
<reference evidence="1 3" key="2">
    <citation type="journal article" date="2013" name="Nature">
        <title>Insights into bilaterian evolution from three spiralian genomes.</title>
        <authorList>
            <person name="Simakov O."/>
            <person name="Marletaz F."/>
            <person name="Cho S.J."/>
            <person name="Edsinger-Gonzales E."/>
            <person name="Havlak P."/>
            <person name="Hellsten U."/>
            <person name="Kuo D.H."/>
            <person name="Larsson T."/>
            <person name="Lv J."/>
            <person name="Arendt D."/>
            <person name="Savage R."/>
            <person name="Osoegawa K."/>
            <person name="de Jong P."/>
            <person name="Grimwood J."/>
            <person name="Chapman J.A."/>
            <person name="Shapiro H."/>
            <person name="Aerts A."/>
            <person name="Otillar R.P."/>
            <person name="Terry A.Y."/>
            <person name="Boore J.L."/>
            <person name="Grigoriev I.V."/>
            <person name="Lindberg D.R."/>
            <person name="Seaver E.C."/>
            <person name="Weisblat D.A."/>
            <person name="Putnam N.H."/>
            <person name="Rokhsar D.S."/>
        </authorList>
    </citation>
    <scope>NUCLEOTIDE SEQUENCE</scope>
    <source>
        <strain evidence="1 3">I ESC-2004</strain>
    </source>
</reference>
<organism evidence="1">
    <name type="scientific">Capitella teleta</name>
    <name type="common">Polychaete worm</name>
    <dbReference type="NCBI Taxonomy" id="283909"/>
    <lineage>
        <taxon>Eukaryota</taxon>
        <taxon>Metazoa</taxon>
        <taxon>Spiralia</taxon>
        <taxon>Lophotrochozoa</taxon>
        <taxon>Annelida</taxon>
        <taxon>Polychaeta</taxon>
        <taxon>Sedentaria</taxon>
        <taxon>Scolecida</taxon>
        <taxon>Capitellidae</taxon>
        <taxon>Capitella</taxon>
    </lineage>
</organism>
<dbReference type="EMBL" id="KB296161">
    <property type="protein sequence ID" value="ELU12206.1"/>
    <property type="molecule type" value="Genomic_DNA"/>
</dbReference>
<reference evidence="3" key="1">
    <citation type="submission" date="2012-12" db="EMBL/GenBank/DDBJ databases">
        <authorList>
            <person name="Hellsten U."/>
            <person name="Grimwood J."/>
            <person name="Chapman J.A."/>
            <person name="Shapiro H."/>
            <person name="Aerts A."/>
            <person name="Otillar R.P."/>
            <person name="Terry A.Y."/>
            <person name="Boore J.L."/>
            <person name="Simakov O."/>
            <person name="Marletaz F."/>
            <person name="Cho S.-J."/>
            <person name="Edsinger-Gonzales E."/>
            <person name="Havlak P."/>
            <person name="Kuo D.-H."/>
            <person name="Larsson T."/>
            <person name="Lv J."/>
            <person name="Arendt D."/>
            <person name="Savage R."/>
            <person name="Osoegawa K."/>
            <person name="de Jong P."/>
            <person name="Lindberg D.R."/>
            <person name="Seaver E.C."/>
            <person name="Weisblat D.A."/>
            <person name="Putnam N.H."/>
            <person name="Grigoriev I.V."/>
            <person name="Rokhsar D.S."/>
        </authorList>
    </citation>
    <scope>NUCLEOTIDE SEQUENCE</scope>
    <source>
        <strain evidence="3">I ESC-2004</strain>
    </source>
</reference>
<accession>R7V764</accession>
<evidence type="ECO:0000313" key="2">
    <source>
        <dbReference type="EnsemblMetazoa" id="CapteP204753"/>
    </source>
</evidence>
<dbReference type="AlphaFoldDB" id="R7V764"/>
<sequence>MTFVDNTIRHSMRLRVMNSDTTAGCAARAAEQYKLAKYCNLSANYQIQPLTFETLESRGPPTTTFNNELKKEIKLATEGKREGHYLDNYLLKIDTATSKCADQTNRVNKLLVLIDISTPQFGEEFMIIWYSYLLSRVDVSYVAPQANPNDSKPHIKCPDSSLFFFSRSQCLTPIGGYRPEKLYFSSVLDFLSLNFDCTCAFNAHHLLTPLFLYESQDDFTDIDGCDVWYKATLPNYFLKLERCCSVRFNPHHYLDVFVEVLQQPNKMFWDPQLD</sequence>
<reference evidence="2" key="3">
    <citation type="submission" date="2015-06" db="UniProtKB">
        <authorList>
            <consortium name="EnsemblMetazoa"/>
        </authorList>
    </citation>
    <scope>IDENTIFICATION</scope>
</reference>
<dbReference type="HOGENOM" id="CLU_1016504_0_0_1"/>
<name>R7V764_CAPTE</name>
<gene>
    <name evidence="1" type="ORF">CAPTEDRAFT_204753</name>
</gene>
<protein>
    <submittedName>
        <fullName evidence="1 2">Uncharacterized protein</fullName>
    </submittedName>
</protein>
<dbReference type="EMBL" id="AMQN01000839">
    <property type="status" value="NOT_ANNOTATED_CDS"/>
    <property type="molecule type" value="Genomic_DNA"/>
</dbReference>
<dbReference type="Proteomes" id="UP000014760">
    <property type="component" value="Unassembled WGS sequence"/>
</dbReference>